<protein>
    <recommendedName>
        <fullName evidence="2">histidine kinase</fullName>
        <ecNumber evidence="2">2.7.13.3</ecNumber>
    </recommendedName>
</protein>
<proteinExistence type="predicted"/>
<evidence type="ECO:0000256" key="1">
    <source>
        <dbReference type="ARBA" id="ARBA00000085"/>
    </source>
</evidence>
<dbReference type="Gene3D" id="2.10.70.100">
    <property type="match status" value="1"/>
</dbReference>
<evidence type="ECO:0000256" key="2">
    <source>
        <dbReference type="ARBA" id="ARBA00012438"/>
    </source>
</evidence>
<dbReference type="AlphaFoldDB" id="A0A3S0AJU6"/>
<dbReference type="Gene3D" id="3.30.450.40">
    <property type="match status" value="2"/>
</dbReference>
<dbReference type="InterPro" id="IPR000700">
    <property type="entry name" value="PAS-assoc_C"/>
</dbReference>
<dbReference type="CDD" id="cd00130">
    <property type="entry name" value="PAS"/>
    <property type="match status" value="5"/>
</dbReference>
<dbReference type="InterPro" id="IPR003661">
    <property type="entry name" value="HisK_dim/P_dom"/>
</dbReference>
<dbReference type="PANTHER" id="PTHR43304:SF1">
    <property type="entry name" value="PAC DOMAIN-CONTAINING PROTEIN"/>
    <property type="match status" value="1"/>
</dbReference>
<dbReference type="InterPro" id="IPR013655">
    <property type="entry name" value="PAS_fold_3"/>
</dbReference>
<keyword evidence="5" id="KW-0418">Kinase</keyword>
<dbReference type="SMART" id="SM00091">
    <property type="entry name" value="PAS"/>
    <property type="match status" value="5"/>
</dbReference>
<dbReference type="Pfam" id="PF08447">
    <property type="entry name" value="PAS_3"/>
    <property type="match status" value="4"/>
</dbReference>
<dbReference type="InterPro" id="IPR052162">
    <property type="entry name" value="Sensor_kinase/Photoreceptor"/>
</dbReference>
<dbReference type="InterPro" id="IPR036097">
    <property type="entry name" value="HisK_dim/P_sf"/>
</dbReference>
<dbReference type="EC" id="2.7.13.3" evidence="2"/>
<dbReference type="PANTHER" id="PTHR43304">
    <property type="entry name" value="PHYTOCHROME-LIKE PROTEIN CPH1"/>
    <property type="match status" value="1"/>
</dbReference>
<feature type="domain" description="PAS" evidence="6">
    <location>
        <begin position="24"/>
        <end position="81"/>
    </location>
</feature>
<dbReference type="CDD" id="cd00082">
    <property type="entry name" value="HisKA"/>
    <property type="match status" value="1"/>
</dbReference>
<feature type="domain" description="PAC" evidence="7">
    <location>
        <begin position="923"/>
        <end position="975"/>
    </location>
</feature>
<evidence type="ECO:0000256" key="5">
    <source>
        <dbReference type="ARBA" id="ARBA00022777"/>
    </source>
</evidence>
<dbReference type="RefSeq" id="WP_126163527.1">
    <property type="nucleotide sequence ID" value="NZ_RQPJ01000021.1"/>
</dbReference>
<dbReference type="Pfam" id="PF01590">
    <property type="entry name" value="GAF"/>
    <property type="match status" value="1"/>
</dbReference>
<evidence type="ECO:0000313" key="8">
    <source>
        <dbReference type="EMBL" id="RTE51842.1"/>
    </source>
</evidence>
<organism evidence="8 9">
    <name type="scientific">Arenibacter aquaticus</name>
    <dbReference type="NCBI Taxonomy" id="2489054"/>
    <lineage>
        <taxon>Bacteria</taxon>
        <taxon>Pseudomonadati</taxon>
        <taxon>Bacteroidota</taxon>
        <taxon>Flavobacteriia</taxon>
        <taxon>Flavobacteriales</taxon>
        <taxon>Flavobacteriaceae</taxon>
        <taxon>Arenibacter</taxon>
    </lineage>
</organism>
<accession>A0A3S0AJU6</accession>
<feature type="domain" description="PAS" evidence="6">
    <location>
        <begin position="596"/>
        <end position="666"/>
    </location>
</feature>
<dbReference type="InterPro" id="IPR035965">
    <property type="entry name" value="PAS-like_dom_sf"/>
</dbReference>
<dbReference type="InterPro" id="IPR001610">
    <property type="entry name" value="PAC"/>
</dbReference>
<dbReference type="SUPFAM" id="SSF55785">
    <property type="entry name" value="PYP-like sensor domain (PAS domain)"/>
    <property type="match status" value="5"/>
</dbReference>
<dbReference type="SUPFAM" id="SSF55781">
    <property type="entry name" value="GAF domain-like"/>
    <property type="match status" value="2"/>
</dbReference>
<dbReference type="PROSITE" id="PS50113">
    <property type="entry name" value="PAC"/>
    <property type="match status" value="2"/>
</dbReference>
<dbReference type="SMART" id="SM00065">
    <property type="entry name" value="GAF"/>
    <property type="match status" value="2"/>
</dbReference>
<keyword evidence="3" id="KW-0597">Phosphoprotein</keyword>
<dbReference type="NCBIfam" id="TIGR00229">
    <property type="entry name" value="sensory_box"/>
    <property type="match status" value="4"/>
</dbReference>
<dbReference type="Gene3D" id="3.30.450.20">
    <property type="entry name" value="PAS domain"/>
    <property type="match status" value="5"/>
</dbReference>
<evidence type="ECO:0000259" key="7">
    <source>
        <dbReference type="PROSITE" id="PS50113"/>
    </source>
</evidence>
<dbReference type="SUPFAM" id="SSF47384">
    <property type="entry name" value="Homodimeric domain of signal transducing histidine kinase"/>
    <property type="match status" value="1"/>
</dbReference>
<feature type="domain" description="PAS" evidence="6">
    <location>
        <begin position="310"/>
        <end position="380"/>
    </location>
</feature>
<comment type="catalytic activity">
    <reaction evidence="1">
        <text>ATP + protein L-histidine = ADP + protein N-phospho-L-histidine.</text>
        <dbReference type="EC" id="2.7.13.3"/>
    </reaction>
</comment>
<gene>
    <name evidence="8" type="ORF">EHW67_16680</name>
</gene>
<name>A0A3S0AJU6_9FLAO</name>
<evidence type="ECO:0000313" key="9">
    <source>
        <dbReference type="Proteomes" id="UP000267585"/>
    </source>
</evidence>
<sequence length="1054" mass="120768">MNSLSSNGSPYESEDLIFELGPFPMWIFDMETLKFLKVNTEAIRQYGYSQKEFLSMNLKDIRPEEDIPRLDKAIKDMVTREGTYKESIFRHKKKDGTVFPVRLKSNLITYNGRNCEIVSAIDISEEVEYQDYLLRQKQIIGAISDINSILLKNIDWLKALKLCFRIVSETLEVDSVYFFDINLKEQTASHKMAWTNAERNSMLESPKFQNIHLSEVSDLLVCFKRGQRYEAHVANMEESATKAFLTSMKLRSILALPVMAGGDLFGFIGIDNCNQEREWKDEEFQLLDVLSTNLANHMARTEALRKLEESEYKFKTMVQRGKGLMAIVDSGVNYKYVAPNSKTVLGINAEDFIGKNAFDFINEEDIPRLQEYLPRALNEKHVSVPPYRFKDSEGNWRWIETVLTNHLSDPIIAGIVANTTEVTDEMEKKMAKDMLYSISKAIVQPCELSDCLDNAMEILISSTNICAGEIWLKTNDGTRLILRGKAYRGEAIKKFYQEDSVVDIVGKGVGLAGNVWKTTSICLWGNIKDSSDCVRQKGAETASINSAIGLPVFYGEEFLGCILLFSQQPKSFLSNMQYLLADLGDEMGAVVKQRITEDEYHNFFDISPDPFCIIGFDSRIKKVNKALAVALDYREEDLVGANYQQFVNSADLGVIDENLTSLMQNLSTEGVEVRMLTAQKDERWFVWSGTVKKDEKLIVAVAKDITENKLARISLKSAYERLQYAQSIAKLGYFRRNIDSDIQQWTEEVYKIFGHSPKNFVPSFENVKNCLHPDDRHIMEGDPILNMVPGKLHSFDHRILTPTGKIKWVHEEIQVKLNEQGERSHIEGTVQDITESKEFEQQLLLSNERFRLAMLASNEMIWEIDHQKNIMIRGNAEESDMEPTHNEPFNKDNSWFKKVHPEDRDGVLNSLYNSLGDKEKDSWEHEYRMELEDGSIAYMVDRCFILRDNMGTPVRSVGSVMDITTSRQHLEKIKEHNKNLREIAWLQSHVVRAPLARIMGLIHLFKEYDGGDLSVEELFDLISTSAHELDEVIHEISDKTNKIKDKEALNASDR</sequence>
<dbReference type="InterPro" id="IPR003018">
    <property type="entry name" value="GAF"/>
</dbReference>
<evidence type="ECO:0000256" key="4">
    <source>
        <dbReference type="ARBA" id="ARBA00022679"/>
    </source>
</evidence>
<comment type="caution">
    <text evidence="8">The sequence shown here is derived from an EMBL/GenBank/DDBJ whole genome shotgun (WGS) entry which is preliminary data.</text>
</comment>
<keyword evidence="4" id="KW-0808">Transferase</keyword>
<evidence type="ECO:0000256" key="3">
    <source>
        <dbReference type="ARBA" id="ARBA00022553"/>
    </source>
</evidence>
<reference evidence="8 9" key="1">
    <citation type="submission" date="2018-11" db="EMBL/GenBank/DDBJ databases">
        <title>Arenibacter aquaticus sp.nov., a marine bacterium isolated from surface seawater in the South China Sea.</title>
        <authorList>
            <person name="Guo J."/>
            <person name="Sun J."/>
        </authorList>
    </citation>
    <scope>NUCLEOTIDE SEQUENCE [LARGE SCALE GENOMIC DNA]</scope>
    <source>
        <strain evidence="8 9">GUO666</strain>
    </source>
</reference>
<evidence type="ECO:0000259" key="6">
    <source>
        <dbReference type="PROSITE" id="PS50112"/>
    </source>
</evidence>
<dbReference type="GO" id="GO:0000155">
    <property type="term" value="F:phosphorelay sensor kinase activity"/>
    <property type="evidence" value="ECO:0007669"/>
    <property type="project" value="InterPro"/>
</dbReference>
<keyword evidence="9" id="KW-1185">Reference proteome</keyword>
<dbReference type="PROSITE" id="PS50112">
    <property type="entry name" value="PAS"/>
    <property type="match status" value="3"/>
</dbReference>
<dbReference type="InterPro" id="IPR000014">
    <property type="entry name" value="PAS"/>
</dbReference>
<dbReference type="InterPro" id="IPR029016">
    <property type="entry name" value="GAF-like_dom_sf"/>
</dbReference>
<feature type="domain" description="PAC" evidence="7">
    <location>
        <begin position="793"/>
        <end position="845"/>
    </location>
</feature>
<dbReference type="OrthoDB" id="1419493at2"/>
<dbReference type="SMART" id="SM00086">
    <property type="entry name" value="PAC"/>
    <property type="match status" value="4"/>
</dbReference>
<dbReference type="Proteomes" id="UP000267585">
    <property type="component" value="Unassembled WGS sequence"/>
</dbReference>
<dbReference type="Pfam" id="PF13426">
    <property type="entry name" value="PAS_9"/>
    <property type="match status" value="1"/>
</dbReference>
<dbReference type="EMBL" id="RQPJ01000021">
    <property type="protein sequence ID" value="RTE51842.1"/>
    <property type="molecule type" value="Genomic_DNA"/>
</dbReference>